<keyword evidence="6" id="KW-1185">Reference proteome</keyword>
<proteinExistence type="inferred from homology"/>
<dbReference type="EMBL" id="QKMR01000005">
    <property type="protein sequence ID" value="PYG88799.1"/>
    <property type="molecule type" value="Genomic_DNA"/>
</dbReference>
<comment type="caution">
    <text evidence="5">The sequence shown here is derived from an EMBL/GenBank/DDBJ whole genome shotgun (WGS) entry which is preliminary data.</text>
</comment>
<dbReference type="Gene3D" id="3.30.1330.30">
    <property type="match status" value="1"/>
</dbReference>
<dbReference type="GO" id="GO:0008173">
    <property type="term" value="F:RNA methyltransferase activity"/>
    <property type="evidence" value="ECO:0007669"/>
    <property type="project" value="InterPro"/>
</dbReference>
<sequence length="266" mass="29097">MMNYIQSSRNSTIKEIKALHLKKNREAEGLYFVEGIRFVKDAVDNGQEIVKVIMSDKLESLNGGKELIDRVAAVGADCFVVNEKVFKEISDTQTPQGIMAVLKKREFKLNNVIEQGSAIVILDSLQDPGNVGTIIRTSDAANISAVFMTKGCVDLFSPKVLRSTMGSVFHIPIFEGQNIKEIAGQLKKAGYRIIASHLSGKNNYYEENLSGKIVLVIGNEANGISDETAELSDSLVKIPMPGRAESLNAAVAASIMIYETVRQKTK</sequence>
<feature type="domain" description="RNA 2-O ribose methyltransferase substrate binding" evidence="4">
    <location>
        <begin position="32"/>
        <end position="108"/>
    </location>
</feature>
<dbReference type="InterPro" id="IPR053888">
    <property type="entry name" value="MRM3-like_sub_bind"/>
</dbReference>
<evidence type="ECO:0000313" key="6">
    <source>
        <dbReference type="Proteomes" id="UP000248132"/>
    </source>
</evidence>
<dbReference type="SMART" id="SM00967">
    <property type="entry name" value="SpoU_sub_bind"/>
    <property type="match status" value="1"/>
</dbReference>
<dbReference type="SUPFAM" id="SSF75217">
    <property type="entry name" value="alpha/beta knot"/>
    <property type="match status" value="1"/>
</dbReference>
<evidence type="ECO:0000256" key="3">
    <source>
        <dbReference type="ARBA" id="ARBA00022679"/>
    </source>
</evidence>
<dbReference type="CDD" id="cd18095">
    <property type="entry name" value="SpoU-like_rRNA-MTase"/>
    <property type="match status" value="1"/>
</dbReference>
<evidence type="ECO:0000256" key="2">
    <source>
        <dbReference type="ARBA" id="ARBA00022603"/>
    </source>
</evidence>
<name>A0A318XR46_9FIRM</name>
<dbReference type="InterPro" id="IPR051259">
    <property type="entry name" value="rRNA_Methyltransferase"/>
</dbReference>
<dbReference type="Proteomes" id="UP000248132">
    <property type="component" value="Unassembled WGS sequence"/>
</dbReference>
<dbReference type="Gene3D" id="3.40.1280.10">
    <property type="match status" value="1"/>
</dbReference>
<dbReference type="Pfam" id="PF22435">
    <property type="entry name" value="MRM3-like_sub_bind"/>
    <property type="match status" value="1"/>
</dbReference>
<dbReference type="GO" id="GO:0003723">
    <property type="term" value="F:RNA binding"/>
    <property type="evidence" value="ECO:0007669"/>
    <property type="project" value="InterPro"/>
</dbReference>
<dbReference type="GO" id="GO:0032259">
    <property type="term" value="P:methylation"/>
    <property type="evidence" value="ECO:0007669"/>
    <property type="project" value="UniProtKB-KW"/>
</dbReference>
<dbReference type="InterPro" id="IPR013123">
    <property type="entry name" value="SpoU_subst-bd"/>
</dbReference>
<evidence type="ECO:0000259" key="4">
    <source>
        <dbReference type="SMART" id="SM00967"/>
    </source>
</evidence>
<dbReference type="AlphaFoldDB" id="A0A318XR46"/>
<dbReference type="GO" id="GO:0006396">
    <property type="term" value="P:RNA processing"/>
    <property type="evidence" value="ECO:0007669"/>
    <property type="project" value="InterPro"/>
</dbReference>
<dbReference type="GO" id="GO:0005737">
    <property type="term" value="C:cytoplasm"/>
    <property type="evidence" value="ECO:0007669"/>
    <property type="project" value="UniProtKB-ARBA"/>
</dbReference>
<reference evidence="5 6" key="1">
    <citation type="submission" date="2018-06" db="EMBL/GenBank/DDBJ databases">
        <title>Genomic Encyclopedia of Type Strains, Phase I: the one thousand microbial genomes (KMG-I) project.</title>
        <authorList>
            <person name="Kyrpides N."/>
        </authorList>
    </citation>
    <scope>NUCLEOTIDE SEQUENCE [LARGE SCALE GENOMIC DNA]</scope>
    <source>
        <strain evidence="5 6">DSM 19573</strain>
    </source>
</reference>
<dbReference type="InterPro" id="IPR029026">
    <property type="entry name" value="tRNA_m1G_MTases_N"/>
</dbReference>
<dbReference type="InterPro" id="IPR029064">
    <property type="entry name" value="Ribosomal_eL30-like_sf"/>
</dbReference>
<dbReference type="InterPro" id="IPR001537">
    <property type="entry name" value="SpoU_MeTrfase"/>
</dbReference>
<gene>
    <name evidence="5" type="ORF">LY28_01158</name>
</gene>
<keyword evidence="3 5" id="KW-0808">Transferase</keyword>
<dbReference type="PANTHER" id="PTHR43191">
    <property type="entry name" value="RRNA METHYLTRANSFERASE 3"/>
    <property type="match status" value="1"/>
</dbReference>
<comment type="similarity">
    <text evidence="1">Belongs to the class IV-like SAM-binding methyltransferase superfamily. RNA methyltransferase TrmH family.</text>
</comment>
<evidence type="ECO:0000256" key="1">
    <source>
        <dbReference type="ARBA" id="ARBA00007228"/>
    </source>
</evidence>
<dbReference type="Pfam" id="PF00588">
    <property type="entry name" value="SpoU_methylase"/>
    <property type="match status" value="1"/>
</dbReference>
<accession>A0A318XR46</accession>
<dbReference type="InterPro" id="IPR029028">
    <property type="entry name" value="Alpha/beta_knot_MTases"/>
</dbReference>
<organism evidence="5 6">
    <name type="scientific">Ruminiclostridium sufflavum DSM 19573</name>
    <dbReference type="NCBI Taxonomy" id="1121337"/>
    <lineage>
        <taxon>Bacteria</taxon>
        <taxon>Bacillati</taxon>
        <taxon>Bacillota</taxon>
        <taxon>Clostridia</taxon>
        <taxon>Eubacteriales</taxon>
        <taxon>Oscillospiraceae</taxon>
        <taxon>Ruminiclostridium</taxon>
    </lineage>
</organism>
<keyword evidence="2 5" id="KW-0489">Methyltransferase</keyword>
<protein>
    <submittedName>
        <fullName evidence="5">TrmH family RNA methyltransferase</fullName>
    </submittedName>
</protein>
<dbReference type="PANTHER" id="PTHR43191:SF2">
    <property type="entry name" value="RRNA METHYLTRANSFERASE 3, MITOCHONDRIAL"/>
    <property type="match status" value="1"/>
</dbReference>
<dbReference type="SUPFAM" id="SSF55315">
    <property type="entry name" value="L30e-like"/>
    <property type="match status" value="1"/>
</dbReference>
<evidence type="ECO:0000313" key="5">
    <source>
        <dbReference type="EMBL" id="PYG88799.1"/>
    </source>
</evidence>